<feature type="transmembrane region" description="Helical" evidence="8">
    <location>
        <begin position="172"/>
        <end position="193"/>
    </location>
</feature>
<keyword evidence="7 8" id="KW-0472">Membrane</keyword>
<keyword evidence="11" id="KW-1185">Reference proteome</keyword>
<evidence type="ECO:0000256" key="6">
    <source>
        <dbReference type="ARBA" id="ARBA00023118"/>
    </source>
</evidence>
<organism evidence="10 11">
    <name type="scientific">Allomuricauda ruestringensis (strain DSM 13258 / CIP 107369 / LMG 19739 / B1)</name>
    <name type="common">Muricauda ruestringensis</name>
    <dbReference type="NCBI Taxonomy" id="886377"/>
    <lineage>
        <taxon>Bacteria</taxon>
        <taxon>Pseudomonadati</taxon>
        <taxon>Bacteroidota</taxon>
        <taxon>Flavobacteriia</taxon>
        <taxon>Flavobacteriales</taxon>
        <taxon>Flavobacteriaceae</taxon>
        <taxon>Flagellimonas</taxon>
    </lineage>
</organism>
<gene>
    <name evidence="10" type="ordered locus">Murru_0211</name>
</gene>
<evidence type="ECO:0000256" key="8">
    <source>
        <dbReference type="SAM" id="Phobius"/>
    </source>
</evidence>
<reference evidence="10 11" key="2">
    <citation type="journal article" date="2012" name="Stand. Genomic Sci.">
        <title>Complete genome sequence of the facultatively anaerobic, appendaged bacterium Muricauda ruestringensis type strain (B1(T)).</title>
        <authorList>
            <person name="Huntemann M."/>
            <person name="Teshima H."/>
            <person name="Lapidus A."/>
            <person name="Nolan M."/>
            <person name="Lucas S."/>
            <person name="Hammon N."/>
            <person name="Deshpande S."/>
            <person name="Cheng J.F."/>
            <person name="Tapia R."/>
            <person name="Goodwin L.A."/>
            <person name="Pitluck S."/>
            <person name="Liolios K."/>
            <person name="Pagani I."/>
            <person name="Ivanova N."/>
            <person name="Mavromatis K."/>
            <person name="Mikhailova N."/>
            <person name="Pati A."/>
            <person name="Chen A."/>
            <person name="Palaniappan K."/>
            <person name="Land M."/>
            <person name="Hauser L."/>
            <person name="Pan C."/>
            <person name="Brambilla E.M."/>
            <person name="Rohde M."/>
            <person name="Spring S."/>
            <person name="Goker M."/>
            <person name="Detter J.C."/>
            <person name="Bristow J."/>
            <person name="Eisen J.A."/>
            <person name="Markowitz V."/>
            <person name="Hugenholtz P."/>
            <person name="Kyrpides N.C."/>
            <person name="Klenk H.P."/>
            <person name="Woyke T."/>
        </authorList>
    </citation>
    <scope>NUCLEOTIDE SEQUENCE [LARGE SCALE GENOMIC DNA]</scope>
    <source>
        <strain evidence="11">DSM 13258 / LMG 19739 / B1</strain>
    </source>
</reference>
<dbReference type="EMBL" id="CP002999">
    <property type="protein sequence ID" value="AEM69267.1"/>
    <property type="molecule type" value="Genomic_DNA"/>
</dbReference>
<feature type="transmembrane region" description="Helical" evidence="8">
    <location>
        <begin position="81"/>
        <end position="103"/>
    </location>
</feature>
<feature type="transmembrane region" description="Helical" evidence="8">
    <location>
        <begin position="56"/>
        <end position="75"/>
    </location>
</feature>
<dbReference type="eggNOG" id="COG1418">
    <property type="taxonomic scope" value="Bacteria"/>
</dbReference>
<keyword evidence="3 8" id="KW-0812">Transmembrane</keyword>
<dbReference type="KEGG" id="mrs:Murru_0211"/>
<proteinExistence type="predicted"/>
<keyword evidence="2" id="KW-1003">Cell membrane</keyword>
<dbReference type="Pfam" id="PF18967">
    <property type="entry name" value="PycTM"/>
    <property type="match status" value="1"/>
</dbReference>
<feature type="domain" description="Pycsar effector protein" evidence="9">
    <location>
        <begin position="35"/>
        <end position="189"/>
    </location>
</feature>
<dbReference type="AlphaFoldDB" id="G2PR86"/>
<accession>G2PR86</accession>
<dbReference type="InterPro" id="IPR043760">
    <property type="entry name" value="PycTM_dom"/>
</dbReference>
<keyword evidence="5 8" id="KW-1133">Transmembrane helix</keyword>
<evidence type="ECO:0000256" key="5">
    <source>
        <dbReference type="ARBA" id="ARBA00022989"/>
    </source>
</evidence>
<evidence type="ECO:0000256" key="4">
    <source>
        <dbReference type="ARBA" id="ARBA00022741"/>
    </source>
</evidence>
<sequence>MNIMKNTESTSEKATVRDQRMEKLKKYDSRGVQTLFRTLSRNHYNLLKMVDNKARIMLTVNSIISSLLLGALFIVPTYEEFTISVGTRILVICSLLSMIFAILSMLPHRYIGKEFEQSNYKGTLYAENFAHQSLDEFKHELNRIMDSGQTIYDEMVVDLYFLGKTIAKKQRLLLISSAILLIGIIATIAYSLATGTVVFT</sequence>
<dbReference type="STRING" id="886377.Murru_0211"/>
<evidence type="ECO:0000313" key="10">
    <source>
        <dbReference type="EMBL" id="AEM69267.1"/>
    </source>
</evidence>
<evidence type="ECO:0000256" key="2">
    <source>
        <dbReference type="ARBA" id="ARBA00022475"/>
    </source>
</evidence>
<reference evidence="11" key="1">
    <citation type="submission" date="2011-08" db="EMBL/GenBank/DDBJ databases">
        <title>The complete genome of Muricauda ruestringensis DSM 13258.</title>
        <authorList>
            <person name="Lucas S."/>
            <person name="Han J."/>
            <person name="Lapidus A."/>
            <person name="Bruce D."/>
            <person name="Goodwin L."/>
            <person name="Pitluck S."/>
            <person name="Peters L."/>
            <person name="Kyrpides N."/>
            <person name="Mavromatis K."/>
            <person name="Ivanova N."/>
            <person name="Ovchinnikova G."/>
            <person name="Teshima H."/>
            <person name="Detter J.C."/>
            <person name="Tapia R."/>
            <person name="Han C."/>
            <person name="Land M."/>
            <person name="Hauser L."/>
            <person name="Markowitz V."/>
            <person name="Cheng J.-F."/>
            <person name="Hugenholtz P."/>
            <person name="Woyke T."/>
            <person name="Wu D."/>
            <person name="Spring S."/>
            <person name="Schroeder M."/>
            <person name="Brambilla E."/>
            <person name="Klenk H.-P."/>
            <person name="Eisen J.A."/>
        </authorList>
    </citation>
    <scope>NUCLEOTIDE SEQUENCE [LARGE SCALE GENOMIC DNA]</scope>
    <source>
        <strain evidence="11">DSM 13258 / LMG 19739 / B1</strain>
    </source>
</reference>
<evidence type="ECO:0000256" key="3">
    <source>
        <dbReference type="ARBA" id="ARBA00022692"/>
    </source>
</evidence>
<dbReference type="GO" id="GO:0000166">
    <property type="term" value="F:nucleotide binding"/>
    <property type="evidence" value="ECO:0007669"/>
    <property type="project" value="UniProtKB-KW"/>
</dbReference>
<evidence type="ECO:0000256" key="1">
    <source>
        <dbReference type="ARBA" id="ARBA00004236"/>
    </source>
</evidence>
<evidence type="ECO:0000259" key="9">
    <source>
        <dbReference type="Pfam" id="PF18967"/>
    </source>
</evidence>
<dbReference type="GO" id="GO:0005886">
    <property type="term" value="C:plasma membrane"/>
    <property type="evidence" value="ECO:0007669"/>
    <property type="project" value="UniProtKB-SubCell"/>
</dbReference>
<keyword evidence="4" id="KW-0547">Nucleotide-binding</keyword>
<evidence type="ECO:0000313" key="11">
    <source>
        <dbReference type="Proteomes" id="UP000008908"/>
    </source>
</evidence>
<evidence type="ECO:0000256" key="7">
    <source>
        <dbReference type="ARBA" id="ARBA00023136"/>
    </source>
</evidence>
<name>G2PR86_ALLRU</name>
<comment type="subcellular location">
    <subcellularLocation>
        <location evidence="1">Cell membrane</location>
    </subcellularLocation>
</comment>
<protein>
    <submittedName>
        <fullName evidence="10">Metal dependent phosphohydrolase</fullName>
    </submittedName>
</protein>
<dbReference type="HOGENOM" id="CLU_1364943_0_0_10"/>
<keyword evidence="6" id="KW-0051">Antiviral defense</keyword>
<dbReference type="GO" id="GO:0051607">
    <property type="term" value="P:defense response to virus"/>
    <property type="evidence" value="ECO:0007669"/>
    <property type="project" value="UniProtKB-KW"/>
</dbReference>
<dbReference type="Proteomes" id="UP000008908">
    <property type="component" value="Chromosome"/>
</dbReference>